<evidence type="ECO:0000256" key="4">
    <source>
        <dbReference type="ARBA" id="ARBA00023125"/>
    </source>
</evidence>
<dbReference type="InterPro" id="IPR046938">
    <property type="entry name" value="DNA_clamp_sf"/>
</dbReference>
<dbReference type="EMBL" id="VFQX01000006">
    <property type="protein sequence ID" value="KAF0983632.1"/>
    <property type="molecule type" value="Genomic_DNA"/>
</dbReference>
<comment type="caution">
    <text evidence="10">The sequence shown here is derived from an EMBL/GenBank/DDBJ whole genome shotgun (WGS) entry which is preliminary data.</text>
</comment>
<evidence type="ECO:0000256" key="5">
    <source>
        <dbReference type="ARBA" id="ARBA00023242"/>
    </source>
</evidence>
<evidence type="ECO:0000259" key="8">
    <source>
        <dbReference type="Pfam" id="PF00705"/>
    </source>
</evidence>
<dbReference type="FunFam" id="3.10.150.10:FF:000006">
    <property type="entry name" value="Proliferating cell nuclear antigen"/>
    <property type="match status" value="1"/>
</dbReference>
<protein>
    <recommendedName>
        <fullName evidence="6">DNA sliding clamp PCNA</fullName>
    </recommendedName>
</protein>
<dbReference type="Proteomes" id="UP000444721">
    <property type="component" value="Unassembled WGS sequence"/>
</dbReference>
<evidence type="ECO:0000256" key="1">
    <source>
        <dbReference type="ARBA" id="ARBA00004123"/>
    </source>
</evidence>
<keyword evidence="4 7" id="KW-0238">DNA-binding</keyword>
<dbReference type="AlphaFoldDB" id="A0A6A5C9J0"/>
<dbReference type="GO" id="GO:0043626">
    <property type="term" value="C:PCNA complex"/>
    <property type="evidence" value="ECO:0007669"/>
    <property type="project" value="TreeGrafter"/>
</dbReference>
<dbReference type="InterPro" id="IPR022648">
    <property type="entry name" value="Pr_cel_nuc_antig_N"/>
</dbReference>
<feature type="domain" description="Proliferating cell nuclear antigen PCNA C-terminal" evidence="9">
    <location>
        <begin position="127"/>
        <end position="254"/>
    </location>
</feature>
<sequence length="265" mass="29176">MFEAKITQGEILKKILDAIKELVNDANFDCNSSGMALQAMDTAHVSLVHLMLKKDAFERYRCDKQVVLGVNMAVMNKMLKCAGKDDSISLKAADEPGTLSLSFESKSGERMSEFEMKLIEIDAEPLGIPEPDYTAEITMPAGEFKKICSDLSTIGDTVTISANKDGVKFSVTGDSGNGSITVRENTKADKSNESTTISLKESVSLTFALKYLNTFCKSASLSDQVGLYLSKESPLMVEFKFSEDSYIRYYLAPKIDEEEEPADEE</sequence>
<proteinExistence type="inferred from homology"/>
<dbReference type="NCBIfam" id="TIGR00590">
    <property type="entry name" value="pcna"/>
    <property type="match status" value="1"/>
</dbReference>
<dbReference type="Pfam" id="PF00705">
    <property type="entry name" value="PCNA_N"/>
    <property type="match status" value="1"/>
</dbReference>
<dbReference type="FunFam" id="3.10.150.10:FF:000008">
    <property type="entry name" value="Proliferating cell nuclear antigen"/>
    <property type="match status" value="1"/>
</dbReference>
<dbReference type="HAMAP" id="MF_00317">
    <property type="entry name" value="DNApol_clamp_arch"/>
    <property type="match status" value="1"/>
</dbReference>
<dbReference type="GO" id="GO:0003677">
    <property type="term" value="F:DNA binding"/>
    <property type="evidence" value="ECO:0007669"/>
    <property type="project" value="UniProtKB-KW"/>
</dbReference>
<gene>
    <name evidence="10" type="ORF">FDP41_010697</name>
</gene>
<dbReference type="GO" id="GO:0030337">
    <property type="term" value="F:DNA polymerase processivity factor activity"/>
    <property type="evidence" value="ECO:0007669"/>
    <property type="project" value="InterPro"/>
</dbReference>
<dbReference type="Pfam" id="PF02747">
    <property type="entry name" value="PCNA_C"/>
    <property type="match status" value="1"/>
</dbReference>
<evidence type="ECO:0000256" key="7">
    <source>
        <dbReference type="RuleBase" id="RU003671"/>
    </source>
</evidence>
<dbReference type="OMA" id="EMKLINM"/>
<dbReference type="SUPFAM" id="SSF55979">
    <property type="entry name" value="DNA clamp"/>
    <property type="match status" value="2"/>
</dbReference>
<keyword evidence="11" id="KW-1185">Reference proteome</keyword>
<dbReference type="InterPro" id="IPR022649">
    <property type="entry name" value="Pr_cel_nuc_antig_C"/>
</dbReference>
<dbReference type="Gene3D" id="3.10.150.10">
    <property type="entry name" value="DNA Polymerase III, subunit A, domain 2"/>
    <property type="match status" value="2"/>
</dbReference>
<dbReference type="GO" id="GO:0006275">
    <property type="term" value="P:regulation of DNA replication"/>
    <property type="evidence" value="ECO:0007669"/>
    <property type="project" value="InterPro"/>
</dbReference>
<name>A0A6A5C9J0_NAEFO</name>
<dbReference type="RefSeq" id="XP_044568345.1">
    <property type="nucleotide sequence ID" value="XM_044701023.1"/>
</dbReference>
<comment type="subcellular location">
    <subcellularLocation>
        <location evidence="1 6">Nucleus</location>
    </subcellularLocation>
</comment>
<evidence type="ECO:0000259" key="9">
    <source>
        <dbReference type="Pfam" id="PF02747"/>
    </source>
</evidence>
<feature type="domain" description="Proliferating cell nuclear antigen PCNA N-terminal" evidence="8">
    <location>
        <begin position="1"/>
        <end position="123"/>
    </location>
</feature>
<reference evidence="10 11" key="1">
    <citation type="journal article" date="2019" name="Sci. Rep.">
        <title>Nanopore sequencing improves the draft genome of the human pathogenic amoeba Naegleria fowleri.</title>
        <authorList>
            <person name="Liechti N."/>
            <person name="Schurch N."/>
            <person name="Bruggmann R."/>
            <person name="Wittwer M."/>
        </authorList>
    </citation>
    <scope>NUCLEOTIDE SEQUENCE [LARGE SCALE GENOMIC DNA]</scope>
    <source>
        <strain evidence="10 11">ATCC 30894</strain>
    </source>
</reference>
<dbReference type="VEuPathDB" id="AmoebaDB:NF0082650"/>
<accession>A0A6A5C9J0</accession>
<comment type="similarity">
    <text evidence="2 7">Belongs to the PCNA family.</text>
</comment>
<evidence type="ECO:0000256" key="2">
    <source>
        <dbReference type="ARBA" id="ARBA00010462"/>
    </source>
</evidence>
<keyword evidence="3 7" id="KW-0235">DNA replication</keyword>
<dbReference type="GO" id="GO:0006298">
    <property type="term" value="P:mismatch repair"/>
    <property type="evidence" value="ECO:0007669"/>
    <property type="project" value="TreeGrafter"/>
</dbReference>
<dbReference type="OrthoDB" id="534348at2759"/>
<dbReference type="GeneID" id="68117912"/>
<evidence type="ECO:0000313" key="11">
    <source>
        <dbReference type="Proteomes" id="UP000444721"/>
    </source>
</evidence>
<comment type="function">
    <text evidence="6">This protein is an auxiliary protein of DNA polymerase delta and is involved in the control of eukaryotic DNA replication by increasing the polymerase's processivity during elongation of the leading strand.</text>
</comment>
<evidence type="ECO:0000256" key="3">
    <source>
        <dbReference type="ARBA" id="ARBA00022705"/>
    </source>
</evidence>
<dbReference type="VEuPathDB" id="AmoebaDB:NfTy_014120"/>
<dbReference type="GO" id="GO:0019985">
    <property type="term" value="P:translesion synthesis"/>
    <property type="evidence" value="ECO:0007669"/>
    <property type="project" value="TreeGrafter"/>
</dbReference>
<dbReference type="PANTHER" id="PTHR11352">
    <property type="entry name" value="PROLIFERATING CELL NUCLEAR ANTIGEN"/>
    <property type="match status" value="1"/>
</dbReference>
<dbReference type="PROSITE" id="PS01251">
    <property type="entry name" value="PCNA_1"/>
    <property type="match status" value="1"/>
</dbReference>
<dbReference type="VEuPathDB" id="AmoebaDB:FDP41_010697"/>
<dbReference type="CDD" id="cd00577">
    <property type="entry name" value="PCNA"/>
    <property type="match status" value="1"/>
</dbReference>
<dbReference type="PANTHER" id="PTHR11352:SF0">
    <property type="entry name" value="PROLIFERATING CELL NUCLEAR ANTIGEN"/>
    <property type="match status" value="1"/>
</dbReference>
<evidence type="ECO:0000256" key="6">
    <source>
        <dbReference type="RuleBase" id="RU000641"/>
    </source>
</evidence>
<keyword evidence="5 6" id="KW-0539">Nucleus</keyword>
<dbReference type="InterPro" id="IPR000730">
    <property type="entry name" value="Pr_cel_nuc_antig"/>
</dbReference>
<dbReference type="GO" id="GO:0006272">
    <property type="term" value="P:leading strand elongation"/>
    <property type="evidence" value="ECO:0007669"/>
    <property type="project" value="TreeGrafter"/>
</dbReference>
<organism evidence="10 11">
    <name type="scientific">Naegleria fowleri</name>
    <name type="common">Brain eating amoeba</name>
    <dbReference type="NCBI Taxonomy" id="5763"/>
    <lineage>
        <taxon>Eukaryota</taxon>
        <taxon>Discoba</taxon>
        <taxon>Heterolobosea</taxon>
        <taxon>Tetramitia</taxon>
        <taxon>Eutetramitia</taxon>
        <taxon>Vahlkampfiidae</taxon>
        <taxon>Naegleria</taxon>
    </lineage>
</organism>
<dbReference type="InterPro" id="IPR022659">
    <property type="entry name" value="Pr_cel_nuc_antig_CS"/>
</dbReference>
<evidence type="ECO:0000313" key="10">
    <source>
        <dbReference type="EMBL" id="KAF0983632.1"/>
    </source>
</evidence>
<dbReference type="PRINTS" id="PR00339">
    <property type="entry name" value="PCNACYCLIN"/>
</dbReference>